<keyword evidence="6 8" id="KW-0408">Iron</keyword>
<dbReference type="InterPro" id="IPR001128">
    <property type="entry name" value="Cyt_P450"/>
</dbReference>
<keyword evidence="3 8" id="KW-0349">Heme</keyword>
<dbReference type="PANTHER" id="PTHR24292">
    <property type="entry name" value="CYTOCHROME P450"/>
    <property type="match status" value="1"/>
</dbReference>
<feature type="region of interest" description="Disordered" evidence="9">
    <location>
        <begin position="106"/>
        <end position="134"/>
    </location>
</feature>
<evidence type="ECO:0000256" key="8">
    <source>
        <dbReference type="PIRSR" id="PIRSR602401-1"/>
    </source>
</evidence>
<dbReference type="SUPFAM" id="SSF48264">
    <property type="entry name" value="Cytochrome P450"/>
    <property type="match status" value="1"/>
</dbReference>
<sequence>MGEQPVPAGALVTLPMGALRRDPARYARPEEFDPLRWSPEAHPQLSPAALLPYGLGPRYCPGAAASEILTPVALASLVRSRTLRTTTPDRTVRVSLELTPMPKGLTMLAAPREPHPPLVPGPASGEQADPVRRP</sequence>
<dbReference type="GO" id="GO:0020037">
    <property type="term" value="F:heme binding"/>
    <property type="evidence" value="ECO:0007669"/>
    <property type="project" value="InterPro"/>
</dbReference>
<evidence type="ECO:0000256" key="7">
    <source>
        <dbReference type="ARBA" id="ARBA00023033"/>
    </source>
</evidence>
<protein>
    <recommendedName>
        <fullName evidence="12">Cytochrome P450</fullName>
    </recommendedName>
</protein>
<feature type="binding site" description="axial binding residue" evidence="8">
    <location>
        <position position="60"/>
    </location>
    <ligand>
        <name>heme</name>
        <dbReference type="ChEBI" id="CHEBI:30413"/>
    </ligand>
    <ligandPart>
        <name>Fe</name>
        <dbReference type="ChEBI" id="CHEBI:18248"/>
    </ligandPart>
</feature>
<dbReference type="GO" id="GO:0004497">
    <property type="term" value="F:monooxygenase activity"/>
    <property type="evidence" value="ECO:0007669"/>
    <property type="project" value="UniProtKB-KW"/>
</dbReference>
<dbReference type="PANTHER" id="PTHR24292:SF102">
    <property type="entry name" value="CYTOCHROME P450 FAMILY-RELATED"/>
    <property type="match status" value="1"/>
</dbReference>
<evidence type="ECO:0000313" key="11">
    <source>
        <dbReference type="Proteomes" id="UP000498740"/>
    </source>
</evidence>
<evidence type="ECO:0000256" key="5">
    <source>
        <dbReference type="ARBA" id="ARBA00023002"/>
    </source>
</evidence>
<evidence type="ECO:0008006" key="12">
    <source>
        <dbReference type="Google" id="ProtNLM"/>
    </source>
</evidence>
<reference evidence="10 11" key="1">
    <citation type="submission" date="2020-05" db="EMBL/GenBank/DDBJ databases">
        <title>Whole genome shotgun sequence of Streptomyces microflavus NBRC 13062.</title>
        <authorList>
            <person name="Komaki H."/>
            <person name="Tamura T."/>
        </authorList>
    </citation>
    <scope>NUCLEOTIDE SEQUENCE [LARGE SCALE GENOMIC DNA]</scope>
    <source>
        <strain evidence="10 11">NBRC 13062</strain>
    </source>
</reference>
<comment type="similarity">
    <text evidence="2">Belongs to the cytochrome P450 family.</text>
</comment>
<evidence type="ECO:0000256" key="2">
    <source>
        <dbReference type="ARBA" id="ARBA00010617"/>
    </source>
</evidence>
<dbReference type="InterPro" id="IPR036396">
    <property type="entry name" value="Cyt_P450_sf"/>
</dbReference>
<dbReference type="InterPro" id="IPR002401">
    <property type="entry name" value="Cyt_P450_E_grp-I"/>
</dbReference>
<keyword evidence="5" id="KW-0560">Oxidoreductase</keyword>
<accession>A0A7J0CWI8</accession>
<comment type="caution">
    <text evidence="10">The sequence shown here is derived from an EMBL/GenBank/DDBJ whole genome shotgun (WGS) entry which is preliminary data.</text>
</comment>
<evidence type="ECO:0000256" key="9">
    <source>
        <dbReference type="SAM" id="MobiDB-lite"/>
    </source>
</evidence>
<keyword evidence="4 8" id="KW-0479">Metal-binding</keyword>
<name>A0A7J0CWI8_STRMI</name>
<dbReference type="AlphaFoldDB" id="A0A7J0CWI8"/>
<organism evidence="10 11">
    <name type="scientific">Streptomyces microflavus</name>
    <name type="common">Streptomyces lipmanii</name>
    <dbReference type="NCBI Taxonomy" id="1919"/>
    <lineage>
        <taxon>Bacteria</taxon>
        <taxon>Bacillati</taxon>
        <taxon>Actinomycetota</taxon>
        <taxon>Actinomycetes</taxon>
        <taxon>Kitasatosporales</taxon>
        <taxon>Streptomycetaceae</taxon>
        <taxon>Streptomyces</taxon>
    </lineage>
</organism>
<evidence type="ECO:0000256" key="1">
    <source>
        <dbReference type="ARBA" id="ARBA00001971"/>
    </source>
</evidence>
<dbReference type="PRINTS" id="PR00463">
    <property type="entry name" value="EP450I"/>
</dbReference>
<dbReference type="GO" id="GO:0016705">
    <property type="term" value="F:oxidoreductase activity, acting on paired donors, with incorporation or reduction of molecular oxygen"/>
    <property type="evidence" value="ECO:0007669"/>
    <property type="project" value="InterPro"/>
</dbReference>
<dbReference type="EMBL" id="BLWD01000001">
    <property type="protein sequence ID" value="GFN06107.1"/>
    <property type="molecule type" value="Genomic_DNA"/>
</dbReference>
<gene>
    <name evidence="10" type="ORF">Smic_46630</name>
</gene>
<dbReference type="GO" id="GO:0005506">
    <property type="term" value="F:iron ion binding"/>
    <property type="evidence" value="ECO:0007669"/>
    <property type="project" value="InterPro"/>
</dbReference>
<evidence type="ECO:0000256" key="3">
    <source>
        <dbReference type="ARBA" id="ARBA00022617"/>
    </source>
</evidence>
<dbReference type="InterPro" id="IPR050476">
    <property type="entry name" value="Insect_CytP450_Detox"/>
</dbReference>
<evidence type="ECO:0000256" key="4">
    <source>
        <dbReference type="ARBA" id="ARBA00022723"/>
    </source>
</evidence>
<comment type="cofactor">
    <cofactor evidence="1 8">
        <name>heme</name>
        <dbReference type="ChEBI" id="CHEBI:30413"/>
    </cofactor>
</comment>
<dbReference type="Gene3D" id="1.10.630.10">
    <property type="entry name" value="Cytochrome P450"/>
    <property type="match status" value="1"/>
</dbReference>
<keyword evidence="7" id="KW-0503">Monooxygenase</keyword>
<evidence type="ECO:0000313" key="10">
    <source>
        <dbReference type="EMBL" id="GFN06107.1"/>
    </source>
</evidence>
<dbReference type="Proteomes" id="UP000498740">
    <property type="component" value="Unassembled WGS sequence"/>
</dbReference>
<proteinExistence type="inferred from homology"/>
<dbReference type="Pfam" id="PF00067">
    <property type="entry name" value="p450"/>
    <property type="match status" value="1"/>
</dbReference>
<evidence type="ECO:0000256" key="6">
    <source>
        <dbReference type="ARBA" id="ARBA00023004"/>
    </source>
</evidence>